<dbReference type="STRING" id="1907666.DSM25559_0333"/>
<dbReference type="EC" id="3.5.1.19" evidence="6"/>
<dbReference type="InterPro" id="IPR036380">
    <property type="entry name" value="Isochorismatase-like_sf"/>
</dbReference>
<gene>
    <name evidence="10" type="ORF">DSM25559_0333</name>
</gene>
<dbReference type="GO" id="GO:0019363">
    <property type="term" value="P:pyridine nucleotide biosynthetic process"/>
    <property type="evidence" value="ECO:0007669"/>
    <property type="project" value="UniProtKB-KW"/>
</dbReference>
<dbReference type="CDD" id="cd01011">
    <property type="entry name" value="nicotinamidase"/>
    <property type="match status" value="1"/>
</dbReference>
<evidence type="ECO:0000256" key="8">
    <source>
        <dbReference type="ARBA" id="ARBA00072277"/>
    </source>
</evidence>
<comment type="similarity">
    <text evidence="1">Belongs to the isochorismatase family.</text>
</comment>
<dbReference type="GO" id="GO:0046872">
    <property type="term" value="F:metal ion binding"/>
    <property type="evidence" value="ECO:0007669"/>
    <property type="project" value="UniProtKB-KW"/>
</dbReference>
<dbReference type="GO" id="GO:0008936">
    <property type="term" value="F:nicotinamidase activity"/>
    <property type="evidence" value="ECO:0007669"/>
    <property type="project" value="UniProtKB-EC"/>
</dbReference>
<keyword evidence="3" id="KW-0479">Metal-binding</keyword>
<sequence length="208" mass="22215">MKALLLIDIQNGFCPGGNLAVTDGDTIVPIANALIDNGGYDLIVASQDWHPANHGSFASQHPGKQPFEMGKLSGKPQVMWPDHCVQGTADAEFHPDLNAQAFDYVQQKGENPAVDSYSAFRDNDQFAMTGLADYLERQGVTVLDLCGLATDYCVSFSALDAVDMLPAVKVRFIEDASRGIDPEGIKAAIAAMRAKGVTVVNSSDILNA</sequence>
<reference evidence="11" key="1">
    <citation type="submission" date="2016-10" db="EMBL/GenBank/DDBJ databases">
        <authorList>
            <person name="Wibberg D."/>
        </authorList>
    </citation>
    <scope>NUCLEOTIDE SEQUENCE [LARGE SCALE GENOMIC DNA]</scope>
</reference>
<evidence type="ECO:0000256" key="2">
    <source>
        <dbReference type="ARBA" id="ARBA00022642"/>
    </source>
</evidence>
<name>A0A1R3TEP8_9HYPH</name>
<evidence type="ECO:0000256" key="6">
    <source>
        <dbReference type="ARBA" id="ARBA00039017"/>
    </source>
</evidence>
<comment type="pathway">
    <text evidence="5">Cofactor biosynthesis; nicotinate biosynthesis; nicotinate from nicotinamide: step 1/1.</text>
</comment>
<evidence type="ECO:0000259" key="9">
    <source>
        <dbReference type="Pfam" id="PF00857"/>
    </source>
</evidence>
<protein>
    <recommendedName>
        <fullName evidence="8">Nicotinamidase</fullName>
        <ecNumber evidence="6">3.5.1.19</ecNumber>
    </recommendedName>
    <alternativeName>
        <fullName evidence="7">Nicotinamide deamidase</fullName>
    </alternativeName>
</protein>
<dbReference type="Proteomes" id="UP000187891">
    <property type="component" value="Unassembled WGS sequence"/>
</dbReference>
<evidence type="ECO:0000313" key="10">
    <source>
        <dbReference type="EMBL" id="SCX03620.1"/>
    </source>
</evidence>
<dbReference type="Gene3D" id="3.40.50.850">
    <property type="entry name" value="Isochorismatase-like"/>
    <property type="match status" value="1"/>
</dbReference>
<evidence type="ECO:0000256" key="4">
    <source>
        <dbReference type="ARBA" id="ARBA00022801"/>
    </source>
</evidence>
<dbReference type="SUPFAM" id="SSF52499">
    <property type="entry name" value="Isochorismatase-like hydrolases"/>
    <property type="match status" value="1"/>
</dbReference>
<feature type="domain" description="Isochorismatase-like" evidence="9">
    <location>
        <begin position="3"/>
        <end position="202"/>
    </location>
</feature>
<dbReference type="InterPro" id="IPR052347">
    <property type="entry name" value="Isochorismatase_Nicotinamidase"/>
</dbReference>
<keyword evidence="4" id="KW-0378">Hydrolase</keyword>
<dbReference type="FunFam" id="3.40.50.850:FF:000006">
    <property type="entry name" value="Bifunctional pyrazinamidase/nicotinamidase"/>
    <property type="match status" value="1"/>
</dbReference>
<organism evidence="10 11">
    <name type="scientific">Agrobacterium rosae</name>
    <dbReference type="NCBI Taxonomy" id="1972867"/>
    <lineage>
        <taxon>Bacteria</taxon>
        <taxon>Pseudomonadati</taxon>
        <taxon>Pseudomonadota</taxon>
        <taxon>Alphaproteobacteria</taxon>
        <taxon>Hyphomicrobiales</taxon>
        <taxon>Rhizobiaceae</taxon>
        <taxon>Rhizobium/Agrobacterium group</taxon>
        <taxon>Agrobacterium</taxon>
    </lineage>
</organism>
<dbReference type="Pfam" id="PF00857">
    <property type="entry name" value="Isochorismatase"/>
    <property type="match status" value="1"/>
</dbReference>
<evidence type="ECO:0000313" key="11">
    <source>
        <dbReference type="Proteomes" id="UP000187891"/>
    </source>
</evidence>
<dbReference type="AlphaFoldDB" id="A0A1R3TEP8"/>
<dbReference type="PANTHER" id="PTHR11080:SF2">
    <property type="entry name" value="LD05707P"/>
    <property type="match status" value="1"/>
</dbReference>
<evidence type="ECO:0000256" key="7">
    <source>
        <dbReference type="ARBA" id="ARBA00043224"/>
    </source>
</evidence>
<keyword evidence="2" id="KW-0662">Pyridine nucleotide biosynthesis</keyword>
<evidence type="ECO:0000256" key="1">
    <source>
        <dbReference type="ARBA" id="ARBA00006336"/>
    </source>
</evidence>
<evidence type="ECO:0000256" key="5">
    <source>
        <dbReference type="ARBA" id="ARBA00037900"/>
    </source>
</evidence>
<dbReference type="EMBL" id="FMUE01000001">
    <property type="protein sequence ID" value="SCX03620.1"/>
    <property type="molecule type" value="Genomic_DNA"/>
</dbReference>
<dbReference type="NCBIfam" id="NF008623">
    <property type="entry name" value="PRK11609.1"/>
    <property type="match status" value="1"/>
</dbReference>
<evidence type="ECO:0000256" key="3">
    <source>
        <dbReference type="ARBA" id="ARBA00022723"/>
    </source>
</evidence>
<dbReference type="RefSeq" id="WP_077117361.1">
    <property type="nucleotide sequence ID" value="NZ_FMUE01000001.1"/>
</dbReference>
<proteinExistence type="inferred from homology"/>
<dbReference type="InterPro" id="IPR000868">
    <property type="entry name" value="Isochorismatase-like_dom"/>
</dbReference>
<dbReference type="PANTHER" id="PTHR11080">
    <property type="entry name" value="PYRAZINAMIDASE/NICOTINAMIDASE"/>
    <property type="match status" value="1"/>
</dbReference>
<accession>A0A1R3TEP8</accession>